<reference evidence="1 2" key="1">
    <citation type="journal article" date="2023" name="Commun. Biol.">
        <title>Genome analysis of Parmales, the sister group of diatoms, reveals the evolutionary specialization of diatoms from phago-mixotrophs to photoautotrophs.</title>
        <authorList>
            <person name="Ban H."/>
            <person name="Sato S."/>
            <person name="Yoshikawa S."/>
            <person name="Yamada K."/>
            <person name="Nakamura Y."/>
            <person name="Ichinomiya M."/>
            <person name="Sato N."/>
            <person name="Blanc-Mathieu R."/>
            <person name="Endo H."/>
            <person name="Kuwata A."/>
            <person name="Ogata H."/>
        </authorList>
    </citation>
    <scope>NUCLEOTIDE SEQUENCE [LARGE SCALE GENOMIC DNA]</scope>
</reference>
<evidence type="ECO:0000313" key="2">
    <source>
        <dbReference type="Proteomes" id="UP001165060"/>
    </source>
</evidence>
<organism evidence="1 2">
    <name type="scientific">Tetraparma gracilis</name>
    <dbReference type="NCBI Taxonomy" id="2962635"/>
    <lineage>
        <taxon>Eukaryota</taxon>
        <taxon>Sar</taxon>
        <taxon>Stramenopiles</taxon>
        <taxon>Ochrophyta</taxon>
        <taxon>Bolidophyceae</taxon>
        <taxon>Parmales</taxon>
        <taxon>Triparmaceae</taxon>
        <taxon>Tetraparma</taxon>
    </lineage>
</organism>
<accession>A0ABQ6NBJ4</accession>
<proteinExistence type="predicted"/>
<dbReference type="EMBL" id="BRYB01006230">
    <property type="protein sequence ID" value="GMI52655.1"/>
    <property type="molecule type" value="Genomic_DNA"/>
</dbReference>
<protein>
    <submittedName>
        <fullName evidence="1">Uncharacterized protein</fullName>
    </submittedName>
</protein>
<gene>
    <name evidence="1" type="ORF">TeGR_g14117</name>
</gene>
<sequence length="92" mass="9707">MSCECGKLTGFFERLAEAAPNCGVTVSRGVEKGVTLDFRHFAGLENGTGGGGGAPTADTENLTISYTALLSMPENDGARAGRMRQARLDDYF</sequence>
<comment type="caution">
    <text evidence="1">The sequence shown here is derived from an EMBL/GenBank/DDBJ whole genome shotgun (WGS) entry which is preliminary data.</text>
</comment>
<keyword evidence="2" id="KW-1185">Reference proteome</keyword>
<dbReference type="Proteomes" id="UP001165060">
    <property type="component" value="Unassembled WGS sequence"/>
</dbReference>
<evidence type="ECO:0000313" key="1">
    <source>
        <dbReference type="EMBL" id="GMI52655.1"/>
    </source>
</evidence>
<name>A0ABQ6NBJ4_9STRA</name>